<dbReference type="EMBL" id="CAUOFW020007222">
    <property type="protein sequence ID" value="CAK9178079.1"/>
    <property type="molecule type" value="Genomic_DNA"/>
</dbReference>
<evidence type="ECO:0000256" key="1">
    <source>
        <dbReference type="ARBA" id="ARBA00022723"/>
    </source>
</evidence>
<dbReference type="InterPro" id="IPR019786">
    <property type="entry name" value="Zinc_finger_PHD-type_CS"/>
</dbReference>
<name>A0ABC8UCS3_9AQUA</name>
<evidence type="ECO:0000313" key="5">
    <source>
        <dbReference type="EMBL" id="CAK9178079.1"/>
    </source>
</evidence>
<keyword evidence="1" id="KW-0479">Metal-binding</keyword>
<reference evidence="5 6" key="1">
    <citation type="submission" date="2024-02" db="EMBL/GenBank/DDBJ databases">
        <authorList>
            <person name="Vignale AGUSTIN F."/>
            <person name="Sosa J E."/>
            <person name="Modenutti C."/>
        </authorList>
    </citation>
    <scope>NUCLEOTIDE SEQUENCE [LARGE SCALE GENOMIC DNA]</scope>
</reference>
<dbReference type="InterPro" id="IPR013083">
    <property type="entry name" value="Znf_RING/FYVE/PHD"/>
</dbReference>
<dbReference type="InterPro" id="IPR059080">
    <property type="entry name" value="WHD_PTC1"/>
</dbReference>
<sequence>KVSLADNSKKNSMDLRLLYGVAYSESWFGRWGYRFGRGTFGVTQQMYQNAIEAIQNIPLNFFLPYHHLGSSNIEVIPILLSRYQTLSGHSLVTLGHLFRFMFELKLRLPNDGFIDASNNRGMLVDTACRWSPKRVEMATRVIVESLKRAEFRWVSRQEIRDSARAYIGDTGLLDFVLKSLGNRIVGIIWLVKDGAKLVIEGRTLGKSGILLHESICEGIQSHRVVECPCGAKNEDGERIVSCDICEVWQHTRCVRIPNNEEVPDIFLCSQCEKYVLLLPSVP</sequence>
<dbReference type="Pfam" id="PF25874">
    <property type="entry name" value="WHD_plant_repro"/>
    <property type="match status" value="1"/>
</dbReference>
<dbReference type="AlphaFoldDB" id="A0ABC8UCS3"/>
<evidence type="ECO:0000256" key="2">
    <source>
        <dbReference type="ARBA" id="ARBA00022771"/>
    </source>
</evidence>
<dbReference type="CDD" id="cd15556">
    <property type="entry name" value="PHD_MMD1_like"/>
    <property type="match status" value="1"/>
</dbReference>
<gene>
    <name evidence="5" type="ORF">ILEXP_LOCUS47995</name>
</gene>
<dbReference type="PANTHER" id="PTHR46201:SF1">
    <property type="entry name" value="PHD FINGER PROTEIN MALE STERILITY 1"/>
    <property type="match status" value="1"/>
</dbReference>
<dbReference type="Pfam" id="PF00628">
    <property type="entry name" value="PHD"/>
    <property type="match status" value="1"/>
</dbReference>
<keyword evidence="2" id="KW-0863">Zinc-finger</keyword>
<accession>A0ABC8UCS3</accession>
<keyword evidence="6" id="KW-1185">Reference proteome</keyword>
<proteinExistence type="predicted"/>
<comment type="caution">
    <text evidence="5">The sequence shown here is derived from an EMBL/GenBank/DDBJ whole genome shotgun (WGS) entry which is preliminary data.</text>
</comment>
<keyword evidence="3" id="KW-0862">Zinc</keyword>
<dbReference type="Gene3D" id="3.30.40.10">
    <property type="entry name" value="Zinc/RING finger domain, C3HC4 (zinc finger)"/>
    <property type="match status" value="1"/>
</dbReference>
<dbReference type="SUPFAM" id="SSF57903">
    <property type="entry name" value="FYVE/PHD zinc finger"/>
    <property type="match status" value="1"/>
</dbReference>
<dbReference type="InterPro" id="IPR058054">
    <property type="entry name" value="Znf_MS1-like"/>
</dbReference>
<dbReference type="Proteomes" id="UP001642360">
    <property type="component" value="Unassembled WGS sequence"/>
</dbReference>
<feature type="non-terminal residue" evidence="5">
    <location>
        <position position="1"/>
    </location>
</feature>
<feature type="domain" description="Zinc finger PHD-type" evidence="4">
    <location>
        <begin position="226"/>
        <end position="272"/>
    </location>
</feature>
<dbReference type="InterPro" id="IPR001965">
    <property type="entry name" value="Znf_PHD"/>
</dbReference>
<dbReference type="InterPro" id="IPR011011">
    <property type="entry name" value="Znf_FYVE_PHD"/>
</dbReference>
<evidence type="ECO:0000313" key="6">
    <source>
        <dbReference type="Proteomes" id="UP001642360"/>
    </source>
</evidence>
<dbReference type="PANTHER" id="PTHR46201">
    <property type="entry name" value="PHD FINGER PROTEIN MALE MEIOCYTE DEATH 1-RELATED"/>
    <property type="match status" value="1"/>
</dbReference>
<dbReference type="GO" id="GO:0008270">
    <property type="term" value="F:zinc ion binding"/>
    <property type="evidence" value="ECO:0007669"/>
    <property type="project" value="UniProtKB-KW"/>
</dbReference>
<organism evidence="5 6">
    <name type="scientific">Ilex paraguariensis</name>
    <name type="common">yerba mate</name>
    <dbReference type="NCBI Taxonomy" id="185542"/>
    <lineage>
        <taxon>Eukaryota</taxon>
        <taxon>Viridiplantae</taxon>
        <taxon>Streptophyta</taxon>
        <taxon>Embryophyta</taxon>
        <taxon>Tracheophyta</taxon>
        <taxon>Spermatophyta</taxon>
        <taxon>Magnoliopsida</taxon>
        <taxon>eudicotyledons</taxon>
        <taxon>Gunneridae</taxon>
        <taxon>Pentapetalae</taxon>
        <taxon>asterids</taxon>
        <taxon>campanulids</taxon>
        <taxon>Aquifoliales</taxon>
        <taxon>Aquifoliaceae</taxon>
        <taxon>Ilex</taxon>
    </lineage>
</organism>
<evidence type="ECO:0000259" key="4">
    <source>
        <dbReference type="SMART" id="SM00249"/>
    </source>
</evidence>
<dbReference type="SMART" id="SM00249">
    <property type="entry name" value="PHD"/>
    <property type="match status" value="1"/>
</dbReference>
<dbReference type="InterPro" id="IPR019787">
    <property type="entry name" value="Znf_PHD-finger"/>
</dbReference>
<dbReference type="PROSITE" id="PS01359">
    <property type="entry name" value="ZF_PHD_1"/>
    <property type="match status" value="1"/>
</dbReference>
<protein>
    <recommendedName>
        <fullName evidence="4">Zinc finger PHD-type domain-containing protein</fullName>
    </recommendedName>
</protein>
<evidence type="ECO:0000256" key="3">
    <source>
        <dbReference type="ARBA" id="ARBA00022833"/>
    </source>
</evidence>